<gene>
    <name evidence="3" type="ORF">KIPB_004024</name>
</gene>
<dbReference type="AlphaFoldDB" id="A0A9K3CT78"/>
<comment type="caution">
    <text evidence="3">The sequence shown here is derived from an EMBL/GenBank/DDBJ whole genome shotgun (WGS) entry which is preliminary data.</text>
</comment>
<feature type="transmembrane region" description="Helical" evidence="1">
    <location>
        <begin position="107"/>
        <end position="123"/>
    </location>
</feature>
<keyword evidence="4" id="KW-1185">Reference proteome</keyword>
<sequence>MCRTLLTPPHDHEGHTHGAMVFGDAVCVACGLLIFWLNRHRDRHIASLVIVSTLSVCVCCISIMLAKTTDVWVTASFFLSEIICSLCLLHFLLAAGGAYLSSGYRRLALVGAVFITIVSLKDFHNLKGWQLTIAGTLAGVGVQTLTIKMWSHSVAKEAKVEAQARKSNESIKAAIRVLFSALPKSTRCYVTSPSSTTLPHLPVCKREGKDPVAPTVSALSSIGEGQGRDSSLPGTVKNITKEDAIIAFVSVSSRDNVAEAGFIRDLSILMGLFDVLVLDASRVLEGVSSLEKIKGTQESLILRIRYIETDAEDAVPVGQLCPKKGFDARCIFHLCLYAQMSVSILRRAGVALDTIAGVRAGVCSGSVTGGVLGSQELMYDIFGDTVNTAARLMQNAGLWDVLVTELTAQSVMRVYPDNAGGLFDVPFAPKGFSLAFSPSQSLTLKGKGQVSVRSVCFSQDTLASAESLMMQSMSRVVASNGNTLSEVGKPDDWVSK</sequence>
<dbReference type="GO" id="GO:0009190">
    <property type="term" value="P:cyclic nucleotide biosynthetic process"/>
    <property type="evidence" value="ECO:0007669"/>
    <property type="project" value="InterPro"/>
</dbReference>
<evidence type="ECO:0000313" key="3">
    <source>
        <dbReference type="EMBL" id="GIQ82818.1"/>
    </source>
</evidence>
<dbReference type="EMBL" id="BDIP01000824">
    <property type="protein sequence ID" value="GIQ82818.1"/>
    <property type="molecule type" value="Genomic_DNA"/>
</dbReference>
<feature type="non-terminal residue" evidence="3">
    <location>
        <position position="1"/>
    </location>
</feature>
<dbReference type="InterPro" id="IPR029787">
    <property type="entry name" value="Nucleotide_cyclase"/>
</dbReference>
<dbReference type="Proteomes" id="UP000265618">
    <property type="component" value="Unassembled WGS sequence"/>
</dbReference>
<name>A0A9K3CT78_9EUKA</name>
<keyword evidence="1" id="KW-1133">Transmembrane helix</keyword>
<dbReference type="Pfam" id="PF00211">
    <property type="entry name" value="Guanylate_cyc"/>
    <property type="match status" value="1"/>
</dbReference>
<protein>
    <recommendedName>
        <fullName evidence="2">Guanylate cyclase domain-containing protein</fullName>
    </recommendedName>
</protein>
<feature type="transmembrane region" description="Helical" evidence="1">
    <location>
        <begin position="45"/>
        <end position="65"/>
    </location>
</feature>
<dbReference type="CDD" id="cd07302">
    <property type="entry name" value="CHD"/>
    <property type="match status" value="1"/>
</dbReference>
<keyword evidence="1" id="KW-0472">Membrane</keyword>
<evidence type="ECO:0000259" key="2">
    <source>
        <dbReference type="PROSITE" id="PS50125"/>
    </source>
</evidence>
<evidence type="ECO:0000313" key="4">
    <source>
        <dbReference type="Proteomes" id="UP000265618"/>
    </source>
</evidence>
<organism evidence="3 4">
    <name type="scientific">Kipferlia bialata</name>
    <dbReference type="NCBI Taxonomy" id="797122"/>
    <lineage>
        <taxon>Eukaryota</taxon>
        <taxon>Metamonada</taxon>
        <taxon>Carpediemonas-like organisms</taxon>
        <taxon>Kipferlia</taxon>
    </lineage>
</organism>
<dbReference type="GO" id="GO:0035556">
    <property type="term" value="P:intracellular signal transduction"/>
    <property type="evidence" value="ECO:0007669"/>
    <property type="project" value="InterPro"/>
</dbReference>
<feature type="transmembrane region" description="Helical" evidence="1">
    <location>
        <begin position="71"/>
        <end position="95"/>
    </location>
</feature>
<reference evidence="3 4" key="1">
    <citation type="journal article" date="2018" name="PLoS ONE">
        <title>The draft genome of Kipferlia bialata reveals reductive genome evolution in fornicate parasites.</title>
        <authorList>
            <person name="Tanifuji G."/>
            <person name="Takabayashi S."/>
            <person name="Kume K."/>
            <person name="Takagi M."/>
            <person name="Nakayama T."/>
            <person name="Kamikawa R."/>
            <person name="Inagaki Y."/>
            <person name="Hashimoto T."/>
        </authorList>
    </citation>
    <scope>NUCLEOTIDE SEQUENCE [LARGE SCALE GENOMIC DNA]</scope>
    <source>
        <strain evidence="3">NY0173</strain>
    </source>
</reference>
<dbReference type="PROSITE" id="PS50125">
    <property type="entry name" value="GUANYLATE_CYCLASE_2"/>
    <property type="match status" value="1"/>
</dbReference>
<dbReference type="InterPro" id="IPR001054">
    <property type="entry name" value="A/G_cyclase"/>
</dbReference>
<proteinExistence type="predicted"/>
<dbReference type="OrthoDB" id="1890790at2759"/>
<evidence type="ECO:0000256" key="1">
    <source>
        <dbReference type="SAM" id="Phobius"/>
    </source>
</evidence>
<keyword evidence="1" id="KW-0812">Transmembrane</keyword>
<dbReference type="Gene3D" id="3.30.70.1230">
    <property type="entry name" value="Nucleotide cyclase"/>
    <property type="match status" value="1"/>
</dbReference>
<feature type="domain" description="Guanylate cyclase" evidence="2">
    <location>
        <begin position="358"/>
        <end position="393"/>
    </location>
</feature>
<feature type="transmembrane region" description="Helical" evidence="1">
    <location>
        <begin position="20"/>
        <end position="38"/>
    </location>
</feature>
<accession>A0A9K3CT78</accession>
<dbReference type="SUPFAM" id="SSF55073">
    <property type="entry name" value="Nucleotide cyclase"/>
    <property type="match status" value="1"/>
</dbReference>